<protein>
    <submittedName>
        <fullName evidence="7">Autotransporter domain-containing protein</fullName>
    </submittedName>
</protein>
<dbReference type="InterPro" id="IPR005546">
    <property type="entry name" value="Autotransporte_beta"/>
</dbReference>
<feature type="active site" evidence="3">
    <location>
        <position position="309"/>
    </location>
</feature>
<feature type="active site" evidence="3">
    <location>
        <position position="312"/>
    </location>
</feature>
<comment type="similarity">
    <text evidence="1">Belongs to the 'GDSL' lipolytic enzyme family.</text>
</comment>
<dbReference type="SMART" id="SM00869">
    <property type="entry name" value="Autotransporter"/>
    <property type="match status" value="1"/>
</dbReference>
<dbReference type="PIRSF" id="PIRSF037375">
    <property type="entry name" value="Autotrns_EstA"/>
    <property type="match status" value="1"/>
</dbReference>
<evidence type="ECO:0000256" key="1">
    <source>
        <dbReference type="ARBA" id="ARBA00008668"/>
    </source>
</evidence>
<evidence type="ECO:0000256" key="5">
    <source>
        <dbReference type="SAM" id="SignalP"/>
    </source>
</evidence>
<dbReference type="PROSITE" id="PS51208">
    <property type="entry name" value="AUTOTRANSPORTER"/>
    <property type="match status" value="1"/>
</dbReference>
<evidence type="ECO:0000259" key="6">
    <source>
        <dbReference type="PROSITE" id="PS51208"/>
    </source>
</evidence>
<feature type="active site" description="Nucleophile" evidence="3">
    <location>
        <position position="34"/>
    </location>
</feature>
<evidence type="ECO:0000313" key="7">
    <source>
        <dbReference type="EMBL" id="MBB2496782.1"/>
    </source>
</evidence>
<dbReference type="SUPFAM" id="SSF103515">
    <property type="entry name" value="Autotransporter"/>
    <property type="match status" value="1"/>
</dbReference>
<evidence type="ECO:0000256" key="2">
    <source>
        <dbReference type="ARBA" id="ARBA00022729"/>
    </source>
</evidence>
<dbReference type="InterPro" id="IPR001087">
    <property type="entry name" value="GDSL"/>
</dbReference>
<dbReference type="GO" id="GO:0006629">
    <property type="term" value="P:lipid metabolic process"/>
    <property type="evidence" value="ECO:0007669"/>
    <property type="project" value="InterPro"/>
</dbReference>
<evidence type="ECO:0000256" key="3">
    <source>
        <dbReference type="PIRSR" id="PIRSR037375-1"/>
    </source>
</evidence>
<keyword evidence="2 5" id="KW-0732">Signal</keyword>
<dbReference type="InterPro" id="IPR036709">
    <property type="entry name" value="Autotransporte_beta_dom_sf"/>
</dbReference>
<dbReference type="Gene3D" id="2.40.128.130">
    <property type="entry name" value="Autotransporter beta-domain"/>
    <property type="match status" value="1"/>
</dbReference>
<evidence type="ECO:0000256" key="4">
    <source>
        <dbReference type="SAM" id="MobiDB-lite"/>
    </source>
</evidence>
<dbReference type="PROSITE" id="PS01098">
    <property type="entry name" value="LIPASE_GDSL_SER"/>
    <property type="match status" value="1"/>
</dbReference>
<dbReference type="InterPro" id="IPR008265">
    <property type="entry name" value="Lipase_GDSL_AS"/>
</dbReference>
<dbReference type="GO" id="GO:0016298">
    <property type="term" value="F:lipase activity"/>
    <property type="evidence" value="ECO:0007669"/>
    <property type="project" value="InterPro"/>
</dbReference>
<evidence type="ECO:0000313" key="8">
    <source>
        <dbReference type="Proteomes" id="UP000542720"/>
    </source>
</evidence>
<proteinExistence type="inferred from homology"/>
<dbReference type="Proteomes" id="UP000542720">
    <property type="component" value="Unassembled WGS sequence"/>
</dbReference>
<reference evidence="7 8" key="1">
    <citation type="submission" date="2020-08" db="EMBL/GenBank/DDBJ databases">
        <authorList>
            <person name="Kim C.M."/>
        </authorList>
    </citation>
    <scope>NUCLEOTIDE SEQUENCE [LARGE SCALE GENOMIC DNA]</scope>
    <source>
        <strain evidence="7 8">UL070</strain>
    </source>
</reference>
<feature type="signal peptide" evidence="5">
    <location>
        <begin position="1"/>
        <end position="24"/>
    </location>
</feature>
<dbReference type="SUPFAM" id="SSF52266">
    <property type="entry name" value="SGNH hydrolase"/>
    <property type="match status" value="1"/>
</dbReference>
<name>A0A7W4LP80_9GAMM</name>
<dbReference type="RefSeq" id="WP_183090321.1">
    <property type="nucleotide sequence ID" value="NZ_JACJUD010000006.1"/>
</dbReference>
<keyword evidence="8" id="KW-1185">Reference proteome</keyword>
<sequence>MKRVLTPLALACLLAGTASTDAIAYSGMVVFGDSLSDAGQRPEAGAPNNPVRHTNRVGPTYGVGEAYGYTSPMLINQGLGLAPQVASTNLARAANGLPDGNNWAVGGYRTEQVYDSITNVYDPLTGTGGSQVRAGLTYAAPLMRQRDGYLVYLRENGLGIDRDTLFYVNGGGNDFLQGLVPDAAGAQAAAGRLAASVEVLQAAGGRYFMVPLLVDVPSPVYGGVFNPAQQELADAFNAELVTRLGNIHAEVIPLNVPLLYREVLADPAAFGFDPTRNLLGSCFSGCASIDSVYGITGSTPDPTRLLYADIVHPSTTMQQILADQGLSILGAPWEIGLLPQAAESALDGARDGLRQQLRADWGAWQPLEQWRSFVTGAGRQSDYDGAQSPASGDGSGQGLSLGASYRAAQDWRIGMTLDLQQQELELGARDSDYDLRSYLGGVFAQYHDGLLWGDLSARLGYLDYHDLQRRFALGQTTRTEQGETDGWLLAVDGRLGVELAVGDPRLRLSPFVSADYARIDVDGYREDGASSTALSYDDQRRESQRLGLGLQARYQLADDAELFGEIAREREFEDDQAELGMALNSVSGVDFELNSVEPERYQTRASLGLRQRLAPGLALQLGYDHRRAADDRQNSLGVSVVMDW</sequence>
<dbReference type="Gene3D" id="3.40.50.1110">
    <property type="entry name" value="SGNH hydrolase"/>
    <property type="match status" value="1"/>
</dbReference>
<dbReference type="EMBL" id="JACJUD010000006">
    <property type="protein sequence ID" value="MBB2496782.1"/>
    <property type="molecule type" value="Genomic_DNA"/>
</dbReference>
<accession>A0A7W4LP80</accession>
<comment type="caution">
    <text evidence="7">The sequence shown here is derived from an EMBL/GenBank/DDBJ whole genome shotgun (WGS) entry which is preliminary data.</text>
</comment>
<dbReference type="InterPro" id="IPR036514">
    <property type="entry name" value="SGNH_hydro_sf"/>
</dbReference>
<dbReference type="Pfam" id="PF03797">
    <property type="entry name" value="Autotransporter"/>
    <property type="match status" value="1"/>
</dbReference>
<dbReference type="AlphaFoldDB" id="A0A7W4LP80"/>
<dbReference type="InterPro" id="IPR017186">
    <property type="entry name" value="Lipase_autotranspt_EstA"/>
</dbReference>
<feature type="chain" id="PRO_5031027477" evidence="5">
    <location>
        <begin position="25"/>
        <end position="644"/>
    </location>
</feature>
<organism evidence="7 8">
    <name type="scientific">Aquipseudomonas ullengensis</name>
    <dbReference type="NCBI Taxonomy" id="2759166"/>
    <lineage>
        <taxon>Bacteria</taxon>
        <taxon>Pseudomonadati</taxon>
        <taxon>Pseudomonadota</taxon>
        <taxon>Gammaproteobacteria</taxon>
        <taxon>Pseudomonadales</taxon>
        <taxon>Pseudomonadaceae</taxon>
        <taxon>Aquipseudomonas</taxon>
    </lineage>
</organism>
<feature type="region of interest" description="Disordered" evidence="4">
    <location>
        <begin position="380"/>
        <end position="399"/>
    </location>
</feature>
<gene>
    <name evidence="7" type="ORF">H3H51_17295</name>
</gene>
<feature type="domain" description="Autotransporter" evidence="6">
    <location>
        <begin position="365"/>
        <end position="644"/>
    </location>
</feature>
<dbReference type="Pfam" id="PF00657">
    <property type="entry name" value="Lipase_GDSL"/>
    <property type="match status" value="1"/>
</dbReference>